<organism evidence="11 12">
    <name type="scientific">Biomphalaria glabrata</name>
    <name type="common">Bloodfluke planorb</name>
    <name type="synonym">Freshwater snail</name>
    <dbReference type="NCBI Taxonomy" id="6526"/>
    <lineage>
        <taxon>Eukaryota</taxon>
        <taxon>Metazoa</taxon>
        <taxon>Spiralia</taxon>
        <taxon>Lophotrochozoa</taxon>
        <taxon>Mollusca</taxon>
        <taxon>Gastropoda</taxon>
        <taxon>Heterobranchia</taxon>
        <taxon>Euthyneura</taxon>
        <taxon>Panpulmonata</taxon>
        <taxon>Hygrophila</taxon>
        <taxon>Lymnaeoidea</taxon>
        <taxon>Planorbidae</taxon>
        <taxon>Biomphalaria</taxon>
    </lineage>
</organism>
<evidence type="ECO:0000256" key="3">
    <source>
        <dbReference type="ARBA" id="ARBA00022676"/>
    </source>
</evidence>
<proteinExistence type="inferred from homology"/>
<evidence type="ECO:0000256" key="5">
    <source>
        <dbReference type="ARBA" id="ARBA00022692"/>
    </source>
</evidence>
<name>A0A9U8EL25_BIOGL</name>
<dbReference type="GO" id="GO:0006493">
    <property type="term" value="P:protein O-linked glycosylation"/>
    <property type="evidence" value="ECO:0007669"/>
    <property type="project" value="TreeGrafter"/>
</dbReference>
<evidence type="ECO:0000313" key="12">
    <source>
        <dbReference type="RefSeq" id="XP_013091416.2"/>
    </source>
</evidence>
<comment type="similarity">
    <text evidence="2 10">Belongs to the glycosyltransferase 31 family.</text>
</comment>
<evidence type="ECO:0000256" key="1">
    <source>
        <dbReference type="ARBA" id="ARBA00004323"/>
    </source>
</evidence>
<dbReference type="EC" id="2.4.1.-" evidence="10"/>
<protein>
    <recommendedName>
        <fullName evidence="10">Hexosyltransferase</fullName>
        <ecNumber evidence="10">2.4.1.-</ecNumber>
    </recommendedName>
</protein>
<keyword evidence="5 10" id="KW-0812">Transmembrane</keyword>
<keyword evidence="11" id="KW-1185">Reference proteome</keyword>
<sequence>MAFINVLRRKKIFVYTVLIMLCLGLGTFFFQPLDPTRLKYLQYLASAKAYRDNLRFHLFKNRNTSVEESLIAALLQSEDAEIEASEKEDVPEMLLIKEPPKNVSGVDIGNLGQNKSQVVESSPYDPDYYEMTFPHWYNSSEKIVASFARYHHLDRIHFWGAAHNDRFRPHENALFAIRRYQSPWLLQFRPPVPLPLVGNVCQGTPPFLLIIIPSMPRNRIGRMAIRKTWGSVGHTGSWPNGKINAKVQILFVMGHEVTSPRFDPIIRQEIEEFKDILQFDMTEDYRKLTIKMLGTLRWVNDNCRGLGFFLKADEDTFVNIPVFVDFLLLNQNYLWKTVLGTMYNAPYVRRWGKWSLSILEYPFERFPSYASGSSYLISGGAIDDLLKASEFFIPIAIEDAFITGILPKSSGIRRYHTPAMSVMGEVSYLKSNPSMCDFLSSRLAITDCTNEIFDRIWLAQQINYCRQNERWGLEDIADKWAFKRPSN</sequence>
<evidence type="ECO:0000256" key="6">
    <source>
        <dbReference type="ARBA" id="ARBA00022968"/>
    </source>
</evidence>
<dbReference type="GO" id="GO:0016758">
    <property type="term" value="F:hexosyltransferase activity"/>
    <property type="evidence" value="ECO:0007669"/>
    <property type="project" value="InterPro"/>
</dbReference>
<dbReference type="OrthoDB" id="6043601at2759"/>
<dbReference type="RefSeq" id="XP_013091416.2">
    <property type="nucleotide sequence ID" value="XM_013235962.2"/>
</dbReference>
<feature type="transmembrane region" description="Helical" evidence="10">
    <location>
        <begin position="12"/>
        <end position="30"/>
    </location>
</feature>
<evidence type="ECO:0000313" key="11">
    <source>
        <dbReference type="Proteomes" id="UP001165740"/>
    </source>
</evidence>
<evidence type="ECO:0000256" key="7">
    <source>
        <dbReference type="ARBA" id="ARBA00022989"/>
    </source>
</evidence>
<dbReference type="PANTHER" id="PTHR11214:SF3">
    <property type="entry name" value="BETA-1,3-GALACTOSYLTRANSFERASE 6"/>
    <property type="match status" value="1"/>
</dbReference>
<dbReference type="Gene3D" id="3.90.550.50">
    <property type="match status" value="1"/>
</dbReference>
<dbReference type="PANTHER" id="PTHR11214">
    <property type="entry name" value="BETA-1,3-N-ACETYLGLUCOSAMINYLTRANSFERASE"/>
    <property type="match status" value="1"/>
</dbReference>
<dbReference type="GeneID" id="106075043"/>
<dbReference type="Pfam" id="PF01762">
    <property type="entry name" value="Galactosyl_T"/>
    <property type="match status" value="1"/>
</dbReference>
<keyword evidence="4" id="KW-0808">Transferase</keyword>
<dbReference type="Proteomes" id="UP001165740">
    <property type="component" value="Chromosome 1"/>
</dbReference>
<evidence type="ECO:0000256" key="10">
    <source>
        <dbReference type="RuleBase" id="RU363063"/>
    </source>
</evidence>
<dbReference type="GO" id="GO:0000139">
    <property type="term" value="C:Golgi membrane"/>
    <property type="evidence" value="ECO:0007669"/>
    <property type="project" value="UniProtKB-SubCell"/>
</dbReference>
<keyword evidence="6 10" id="KW-0735">Signal-anchor</keyword>
<evidence type="ECO:0000256" key="8">
    <source>
        <dbReference type="ARBA" id="ARBA00023034"/>
    </source>
</evidence>
<comment type="subcellular location">
    <subcellularLocation>
        <location evidence="1 10">Golgi apparatus membrane</location>
        <topology evidence="1 10">Single-pass type II membrane protein</topology>
    </subcellularLocation>
</comment>
<dbReference type="InterPro" id="IPR002659">
    <property type="entry name" value="Glyco_trans_31"/>
</dbReference>
<reference evidence="12" key="1">
    <citation type="submission" date="2025-08" db="UniProtKB">
        <authorList>
            <consortium name="RefSeq"/>
        </authorList>
    </citation>
    <scope>IDENTIFICATION</scope>
</reference>
<gene>
    <name evidence="12" type="primary">LOC106075043</name>
</gene>
<evidence type="ECO:0000256" key="2">
    <source>
        <dbReference type="ARBA" id="ARBA00008661"/>
    </source>
</evidence>
<accession>A0A9U8EL25</accession>
<keyword evidence="9 10" id="KW-0472">Membrane</keyword>
<evidence type="ECO:0000256" key="4">
    <source>
        <dbReference type="ARBA" id="ARBA00022679"/>
    </source>
</evidence>
<keyword evidence="8 10" id="KW-0333">Golgi apparatus</keyword>
<keyword evidence="7 10" id="KW-1133">Transmembrane helix</keyword>
<keyword evidence="3 10" id="KW-0328">Glycosyltransferase</keyword>
<dbReference type="AlphaFoldDB" id="A0A9U8EL25"/>
<dbReference type="KEGG" id="bgt:106075043"/>
<evidence type="ECO:0000256" key="9">
    <source>
        <dbReference type="ARBA" id="ARBA00023136"/>
    </source>
</evidence>